<dbReference type="PANTHER" id="PTHR46784:SF1">
    <property type="entry name" value="KILLER CELL LECTIN-LIKE RECEPTOR SUBFAMILY B MEMBER 1"/>
    <property type="match status" value="1"/>
</dbReference>
<dbReference type="Proteomes" id="UP000472240">
    <property type="component" value="Chromosome 10"/>
</dbReference>
<evidence type="ECO:0000256" key="3">
    <source>
        <dbReference type="ARBA" id="ARBA00022968"/>
    </source>
</evidence>
<dbReference type="PROSITE" id="PS50041">
    <property type="entry name" value="C_TYPE_LECTIN_2"/>
    <property type="match status" value="1"/>
</dbReference>
<dbReference type="GO" id="GO:0005886">
    <property type="term" value="C:plasma membrane"/>
    <property type="evidence" value="ECO:0007669"/>
    <property type="project" value="TreeGrafter"/>
</dbReference>
<reference evidence="9" key="4">
    <citation type="submission" date="2025-08" db="UniProtKB">
        <authorList>
            <consortium name="Ensembl"/>
        </authorList>
    </citation>
    <scope>IDENTIFICATION</scope>
</reference>
<keyword evidence="2" id="KW-0430">Lectin</keyword>
<evidence type="ECO:0000256" key="2">
    <source>
        <dbReference type="ARBA" id="ARBA00022734"/>
    </source>
</evidence>
<comment type="subcellular location">
    <subcellularLocation>
        <location evidence="1">Membrane</location>
        <topology evidence="1">Single-pass type II membrane protein</topology>
    </subcellularLocation>
</comment>
<dbReference type="Gene3D" id="3.10.100.10">
    <property type="entry name" value="Mannose-Binding Protein A, subunit A"/>
    <property type="match status" value="1"/>
</dbReference>
<dbReference type="InParanoid" id="A0A671E6M1"/>
<dbReference type="InterPro" id="IPR016186">
    <property type="entry name" value="C-type_lectin-like/link_sf"/>
</dbReference>
<keyword evidence="3" id="KW-0735">Signal-anchor</keyword>
<evidence type="ECO:0000256" key="5">
    <source>
        <dbReference type="ARBA" id="ARBA00023157"/>
    </source>
</evidence>
<dbReference type="GeneTree" id="ENSGT00940000154685"/>
<accession>A0A671E6M1</accession>
<organism evidence="9 10">
    <name type="scientific">Rhinolophus ferrumequinum</name>
    <name type="common">Greater horseshoe bat</name>
    <dbReference type="NCBI Taxonomy" id="59479"/>
    <lineage>
        <taxon>Eukaryota</taxon>
        <taxon>Metazoa</taxon>
        <taxon>Chordata</taxon>
        <taxon>Craniata</taxon>
        <taxon>Vertebrata</taxon>
        <taxon>Euteleostomi</taxon>
        <taxon>Mammalia</taxon>
        <taxon>Eutheria</taxon>
        <taxon>Laurasiatheria</taxon>
        <taxon>Chiroptera</taxon>
        <taxon>Yinpterochiroptera</taxon>
        <taxon>Rhinolophoidea</taxon>
        <taxon>Rhinolophidae</taxon>
        <taxon>Rhinolophinae</taxon>
        <taxon>Rhinolophus</taxon>
    </lineage>
</organism>
<reference evidence="9 10" key="2">
    <citation type="journal article" date="2018" name="Annu Rev Anim Biosci">
        <title>Bat Biology, Genomes, and the Bat1K Project: To Generate Chromosome-Level Genomes for All Living Bat Species.</title>
        <authorList>
            <person name="Teeling E.C."/>
            <person name="Vernes S.C."/>
            <person name="Davalos L.M."/>
            <person name="Ray D.A."/>
            <person name="Gilbert M.T.P."/>
            <person name="Myers E."/>
        </authorList>
    </citation>
    <scope>NUCLEOTIDE SEQUENCE</scope>
</reference>
<dbReference type="GO" id="GO:0042269">
    <property type="term" value="P:regulation of natural killer cell mediated cytotoxicity"/>
    <property type="evidence" value="ECO:0007669"/>
    <property type="project" value="TreeGrafter"/>
</dbReference>
<dbReference type="AlphaFoldDB" id="A0A671E6M1"/>
<dbReference type="InterPro" id="IPR016187">
    <property type="entry name" value="CTDL_fold"/>
</dbReference>
<dbReference type="FunCoup" id="A0A671E6M1">
    <property type="interactions" value="158"/>
</dbReference>
<dbReference type="PANTHER" id="PTHR46784">
    <property type="entry name" value="KILLER CELL LECTIN-LIKE RECEPTOR SUBFAMILY B MEMBER 1"/>
    <property type="match status" value="1"/>
</dbReference>
<dbReference type="InterPro" id="IPR051527">
    <property type="entry name" value="KLR_subfamily_B"/>
</dbReference>
<reference evidence="9" key="5">
    <citation type="submission" date="2025-09" db="UniProtKB">
        <authorList>
            <consortium name="Ensembl"/>
        </authorList>
    </citation>
    <scope>IDENTIFICATION</scope>
</reference>
<reference evidence="9 10" key="1">
    <citation type="journal article" date="2015" name="Annu Rev Anim Biosci">
        <title>The Genome 10K Project: a way forward.</title>
        <authorList>
            <person name="Koepfli K.P."/>
            <person name="Paten B."/>
            <person name="O'Brien S.J."/>
            <person name="Koepfli K.P."/>
            <person name="Paten B."/>
            <person name="Antunes A."/>
            <person name="Belov K."/>
            <person name="Bustamante C."/>
            <person name="Castoe T.A."/>
            <person name="Clawson H."/>
            <person name="Crawford A.J."/>
            <person name="Diekhans M."/>
            <person name="Distel D."/>
            <person name="Durbin R."/>
            <person name="Earl D."/>
            <person name="Fujita M.K."/>
            <person name="Gamble T."/>
            <person name="Georges A."/>
            <person name="Gemmell N."/>
            <person name="Gilbert M.T."/>
            <person name="Graves J.M."/>
            <person name="Green R.E."/>
            <person name="Hickey G."/>
            <person name="Jarvis E.D."/>
            <person name="Johnson W."/>
            <person name="Komissarov A."/>
            <person name="Korf I."/>
            <person name="Kuhn R."/>
            <person name="Larkin D.M."/>
            <person name="Lewin H."/>
            <person name="Lopez J.V."/>
            <person name="Ma J."/>
            <person name="Marques-Bonet T."/>
            <person name="Miller W."/>
            <person name="Murphy R."/>
            <person name="Pevzner P."/>
            <person name="Shapiro B."/>
            <person name="Steiner C."/>
            <person name="Tamazian G."/>
            <person name="Venkatesh B."/>
            <person name="Wang J."/>
            <person name="Wayne R."/>
            <person name="Wiley E."/>
            <person name="Yang H."/>
            <person name="Zhang G."/>
            <person name="Haussler D."/>
            <person name="Ryder O."/>
            <person name="O'Brien S.J."/>
        </authorList>
    </citation>
    <scope>NUCLEOTIDE SEQUENCE</scope>
</reference>
<dbReference type="SMART" id="SM00034">
    <property type="entry name" value="CLECT"/>
    <property type="match status" value="1"/>
</dbReference>
<feature type="region of interest" description="Disordered" evidence="6">
    <location>
        <begin position="1"/>
        <end position="22"/>
    </location>
</feature>
<sequence>MDRQVTYADLKLSRDSSPPSLPQDVCQGPPWHRFALKLACTGVILLAFTVIGLSATVIFLRQKSSIEKSSVDVQEKRNETTERPIPVKCPMHWHPLQEKCLFFSRDINTWHDGTADCSTQESSLLLIQDQEELKLIQNLIDTEAILYGIGLNFTLPQKKWKWINGSFLNSNILQITGDAKEDSCAYISQKSFVSEDCNTDNRWICQKYLKPLGNECPDSR</sequence>
<keyword evidence="7" id="KW-0812">Transmembrane</keyword>
<dbReference type="SUPFAM" id="SSF56436">
    <property type="entry name" value="C-type lectin-like"/>
    <property type="match status" value="1"/>
</dbReference>
<evidence type="ECO:0000313" key="9">
    <source>
        <dbReference type="Ensembl" id="ENSRFEP00010007333.1"/>
    </source>
</evidence>
<dbReference type="GO" id="GO:0038023">
    <property type="term" value="F:signaling receptor activity"/>
    <property type="evidence" value="ECO:0007669"/>
    <property type="project" value="TreeGrafter"/>
</dbReference>
<name>A0A671E6M1_RHIFE</name>
<dbReference type="InterPro" id="IPR033992">
    <property type="entry name" value="NKR-like_CTLD"/>
</dbReference>
<gene>
    <name evidence="9" type="primary">KLRB1</name>
</gene>
<reference evidence="10" key="3">
    <citation type="submission" date="2018-12" db="EMBL/GenBank/DDBJ databases">
        <title>G10K-VGP greater horseshoe bat female genome, primary haplotype.</title>
        <authorList>
            <person name="Teeling E."/>
            <person name="Myers G."/>
            <person name="Vernes S."/>
            <person name="Pippel M."/>
            <person name="Winkler S."/>
            <person name="Fedrigo O."/>
            <person name="Rhie A."/>
            <person name="Koren S."/>
            <person name="Phillippy A."/>
            <person name="Lewin H."/>
            <person name="Damas J."/>
            <person name="Howe K."/>
            <person name="Mountcastle J."/>
            <person name="Jarvis E.D."/>
        </authorList>
    </citation>
    <scope>NUCLEOTIDE SEQUENCE [LARGE SCALE GENOMIC DNA]</scope>
</reference>
<evidence type="ECO:0000256" key="6">
    <source>
        <dbReference type="SAM" id="MobiDB-lite"/>
    </source>
</evidence>
<evidence type="ECO:0000256" key="7">
    <source>
        <dbReference type="SAM" id="Phobius"/>
    </source>
</evidence>
<keyword evidence="7" id="KW-0472">Membrane</keyword>
<dbReference type="OMA" id="TENKWIC"/>
<dbReference type="CDD" id="cd03593">
    <property type="entry name" value="CLECT_NK_receptors_like"/>
    <property type="match status" value="1"/>
</dbReference>
<evidence type="ECO:0000256" key="4">
    <source>
        <dbReference type="ARBA" id="ARBA00022989"/>
    </source>
</evidence>
<dbReference type="Pfam" id="PF00059">
    <property type="entry name" value="Lectin_C"/>
    <property type="match status" value="1"/>
</dbReference>
<protein>
    <submittedName>
        <fullName evidence="9">Killer cell lectin like receptor B1</fullName>
    </submittedName>
</protein>
<dbReference type="GO" id="GO:0030246">
    <property type="term" value="F:carbohydrate binding"/>
    <property type="evidence" value="ECO:0007669"/>
    <property type="project" value="UniProtKB-KW"/>
</dbReference>
<dbReference type="GO" id="GO:0009986">
    <property type="term" value="C:cell surface"/>
    <property type="evidence" value="ECO:0007669"/>
    <property type="project" value="TreeGrafter"/>
</dbReference>
<keyword evidence="4 7" id="KW-1133">Transmembrane helix</keyword>
<keyword evidence="5" id="KW-1015">Disulfide bond</keyword>
<evidence type="ECO:0000259" key="8">
    <source>
        <dbReference type="PROSITE" id="PS50041"/>
    </source>
</evidence>
<proteinExistence type="predicted"/>
<dbReference type="InterPro" id="IPR001304">
    <property type="entry name" value="C-type_lectin-like"/>
</dbReference>
<keyword evidence="10" id="KW-1185">Reference proteome</keyword>
<evidence type="ECO:0000313" key="10">
    <source>
        <dbReference type="Proteomes" id="UP000472240"/>
    </source>
</evidence>
<feature type="transmembrane region" description="Helical" evidence="7">
    <location>
        <begin position="34"/>
        <end position="60"/>
    </location>
</feature>
<dbReference type="Ensembl" id="ENSRFET00010008019.1">
    <property type="protein sequence ID" value="ENSRFEP00010007333.1"/>
    <property type="gene ID" value="ENSRFEG00010004935.1"/>
</dbReference>
<evidence type="ECO:0000256" key="1">
    <source>
        <dbReference type="ARBA" id="ARBA00004606"/>
    </source>
</evidence>
<feature type="domain" description="C-type lectin" evidence="8">
    <location>
        <begin position="96"/>
        <end position="206"/>
    </location>
</feature>